<feature type="transmembrane region" description="Helical" evidence="1">
    <location>
        <begin position="329"/>
        <end position="350"/>
    </location>
</feature>
<dbReference type="Proteomes" id="UP001528912">
    <property type="component" value="Unassembled WGS sequence"/>
</dbReference>
<evidence type="ECO:0000313" key="3">
    <source>
        <dbReference type="Proteomes" id="UP001528912"/>
    </source>
</evidence>
<keyword evidence="1" id="KW-1133">Transmembrane helix</keyword>
<evidence type="ECO:0000256" key="1">
    <source>
        <dbReference type="SAM" id="Phobius"/>
    </source>
</evidence>
<sequence>MSDGTDERERLYTLRALAYGGHSPVERMSFPLYVVALFAGIYGVTVAQGVLALVAADSTRRDAFAAWSPPAVGVLAVAALLAAYAFGRVRGPVVPDLSLVDLAVPTDIQRAAVLQPWWRAVVLTTVLAGGIVGAVAGAGLAIQDLGPPVSPVIGGGIGAGYGWLLVHVWLRGQVLGAEDAPEVRDVLHTEDALCQLRRATIRSQAALDRAVTAALYAGDAAHLRREASLGRPRARQRRLRPAGASWVLLRADLLILRRAPYAAATGLALVAVATPVVVWALGQEGVLLALGVGLVVLNAGAGALMRGLRSCADQVASPSLLGMPIARCALLHTTVGLVPIVVAWTASAVWMGGGVAPGTTALVGILLTVIGSQVLGAFRGSPPTSMILGPESGGVLALWLILPHLVPLCVGLTAGGVASQGAQPAGILLLLGVAGLVLGLWRLRVNTAPQR</sequence>
<feature type="transmembrane region" description="Helical" evidence="1">
    <location>
        <begin position="32"/>
        <end position="55"/>
    </location>
</feature>
<dbReference type="EMBL" id="JAROAV010000028">
    <property type="protein sequence ID" value="MDF8264755.1"/>
    <property type="molecule type" value="Genomic_DNA"/>
</dbReference>
<feature type="transmembrane region" description="Helical" evidence="1">
    <location>
        <begin position="424"/>
        <end position="443"/>
    </location>
</feature>
<feature type="transmembrane region" description="Helical" evidence="1">
    <location>
        <begin position="120"/>
        <end position="142"/>
    </location>
</feature>
<protein>
    <submittedName>
        <fullName evidence="2">Uncharacterized protein</fullName>
    </submittedName>
</protein>
<gene>
    <name evidence="2" type="ORF">P4R38_10905</name>
</gene>
<dbReference type="RefSeq" id="WP_277192146.1">
    <property type="nucleotide sequence ID" value="NZ_JAROAV010000028.1"/>
</dbReference>
<name>A0ABT6C788_9MICO</name>
<keyword evidence="3" id="KW-1185">Reference proteome</keyword>
<organism evidence="2 3">
    <name type="scientific">Luteipulveratus flavus</name>
    <dbReference type="NCBI Taxonomy" id="3031728"/>
    <lineage>
        <taxon>Bacteria</taxon>
        <taxon>Bacillati</taxon>
        <taxon>Actinomycetota</taxon>
        <taxon>Actinomycetes</taxon>
        <taxon>Micrococcales</taxon>
        <taxon>Dermacoccaceae</taxon>
        <taxon>Luteipulveratus</taxon>
    </lineage>
</organism>
<comment type="caution">
    <text evidence="2">The sequence shown here is derived from an EMBL/GenBank/DDBJ whole genome shotgun (WGS) entry which is preliminary data.</text>
</comment>
<feature type="transmembrane region" description="Helical" evidence="1">
    <location>
        <begin position="148"/>
        <end position="170"/>
    </location>
</feature>
<proteinExistence type="predicted"/>
<feature type="transmembrane region" description="Helical" evidence="1">
    <location>
        <begin position="287"/>
        <end position="308"/>
    </location>
</feature>
<feature type="transmembrane region" description="Helical" evidence="1">
    <location>
        <begin position="67"/>
        <end position="87"/>
    </location>
</feature>
<keyword evidence="1" id="KW-0472">Membrane</keyword>
<feature type="transmembrane region" description="Helical" evidence="1">
    <location>
        <begin position="259"/>
        <end position="281"/>
    </location>
</feature>
<feature type="transmembrane region" description="Helical" evidence="1">
    <location>
        <begin position="396"/>
        <end position="418"/>
    </location>
</feature>
<reference evidence="2 3" key="1">
    <citation type="submission" date="2023-03" db="EMBL/GenBank/DDBJ databases">
        <title>YIM 133296 draft genome.</title>
        <authorList>
            <person name="Xiong L."/>
        </authorList>
    </citation>
    <scope>NUCLEOTIDE SEQUENCE [LARGE SCALE GENOMIC DNA]</scope>
    <source>
        <strain evidence="2 3">YIM 133296</strain>
    </source>
</reference>
<evidence type="ECO:0000313" key="2">
    <source>
        <dbReference type="EMBL" id="MDF8264755.1"/>
    </source>
</evidence>
<feature type="transmembrane region" description="Helical" evidence="1">
    <location>
        <begin position="356"/>
        <end position="375"/>
    </location>
</feature>
<keyword evidence="1" id="KW-0812">Transmembrane</keyword>
<accession>A0ABT6C788</accession>